<dbReference type="EMBL" id="MFDM01000023">
    <property type="protein sequence ID" value="OGE42643.1"/>
    <property type="molecule type" value="Genomic_DNA"/>
</dbReference>
<evidence type="ECO:0008006" key="3">
    <source>
        <dbReference type="Google" id="ProtNLM"/>
    </source>
</evidence>
<evidence type="ECO:0000313" key="1">
    <source>
        <dbReference type="EMBL" id="OGE42643.1"/>
    </source>
</evidence>
<sequence>MKITKLVKYSFLYELINPIIQFQALIDWYIQGKMPPTPRLIKQAIIKRLAAKYYIKIFIETGTYLGNMINGVKTAFEKIYTIELDKKLYKRAKNKFSTNPRISVICGNSAAILPRILNRINKPAILWLDAHYSRGITTKGRKETPIIEEMSVILNHPIKKHVILIDDADCFIGKNDYPTLKYLKTFVKSNNSSLTITVEYNMIIITPKN</sequence>
<dbReference type="InterPro" id="IPR029063">
    <property type="entry name" value="SAM-dependent_MTases_sf"/>
</dbReference>
<name>A0A1F5KNY0_9BACT</name>
<evidence type="ECO:0000313" key="2">
    <source>
        <dbReference type="Proteomes" id="UP000178565"/>
    </source>
</evidence>
<dbReference type="AlphaFoldDB" id="A0A1F5KNY0"/>
<dbReference type="Gene3D" id="3.40.50.150">
    <property type="entry name" value="Vaccinia Virus protein VP39"/>
    <property type="match status" value="1"/>
</dbReference>
<comment type="caution">
    <text evidence="1">The sequence shown here is derived from an EMBL/GenBank/DDBJ whole genome shotgun (WGS) entry which is preliminary data.</text>
</comment>
<dbReference type="SUPFAM" id="SSF53335">
    <property type="entry name" value="S-adenosyl-L-methionine-dependent methyltransferases"/>
    <property type="match status" value="1"/>
</dbReference>
<gene>
    <name evidence="1" type="ORF">A3B45_00355</name>
</gene>
<dbReference type="STRING" id="1797785.A3B45_00355"/>
<reference evidence="1 2" key="1">
    <citation type="journal article" date="2016" name="Nat. Commun.">
        <title>Thousands of microbial genomes shed light on interconnected biogeochemical processes in an aquifer system.</title>
        <authorList>
            <person name="Anantharaman K."/>
            <person name="Brown C.T."/>
            <person name="Hug L.A."/>
            <person name="Sharon I."/>
            <person name="Castelle C.J."/>
            <person name="Probst A.J."/>
            <person name="Thomas B.C."/>
            <person name="Singh A."/>
            <person name="Wilkins M.J."/>
            <person name="Karaoz U."/>
            <person name="Brodie E.L."/>
            <person name="Williams K.H."/>
            <person name="Hubbard S.S."/>
            <person name="Banfield J.F."/>
        </authorList>
    </citation>
    <scope>NUCLEOTIDE SEQUENCE [LARGE SCALE GENOMIC DNA]</scope>
</reference>
<proteinExistence type="predicted"/>
<accession>A0A1F5KNY0</accession>
<dbReference type="Proteomes" id="UP000178565">
    <property type="component" value="Unassembled WGS sequence"/>
</dbReference>
<organism evidence="1 2">
    <name type="scientific">Candidatus Daviesbacteria bacterium RIFCSPLOWO2_01_FULL_39_12</name>
    <dbReference type="NCBI Taxonomy" id="1797785"/>
    <lineage>
        <taxon>Bacteria</taxon>
        <taxon>Candidatus Daviesiibacteriota</taxon>
    </lineage>
</organism>
<protein>
    <recommendedName>
        <fullName evidence="3">Class I SAM-dependent methyltransferase</fullName>
    </recommendedName>
</protein>